<keyword evidence="2" id="KW-1185">Reference proteome</keyword>
<reference evidence="1 2" key="1">
    <citation type="submission" date="2019-08" db="EMBL/GenBank/DDBJ databases">
        <title>Genome of Luteibaculum oceani JCM 18817.</title>
        <authorList>
            <person name="Bowman J.P."/>
        </authorList>
    </citation>
    <scope>NUCLEOTIDE SEQUENCE [LARGE SCALE GENOMIC DNA]</scope>
    <source>
        <strain evidence="1 2">JCM 18817</strain>
    </source>
</reference>
<name>A0A5C6V1V6_9FLAO</name>
<comment type="caution">
    <text evidence="1">The sequence shown here is derived from an EMBL/GenBank/DDBJ whole genome shotgun (WGS) entry which is preliminary data.</text>
</comment>
<organism evidence="1 2">
    <name type="scientific">Luteibaculum oceani</name>
    <dbReference type="NCBI Taxonomy" id="1294296"/>
    <lineage>
        <taxon>Bacteria</taxon>
        <taxon>Pseudomonadati</taxon>
        <taxon>Bacteroidota</taxon>
        <taxon>Flavobacteriia</taxon>
        <taxon>Flavobacteriales</taxon>
        <taxon>Luteibaculaceae</taxon>
        <taxon>Luteibaculum</taxon>
    </lineage>
</organism>
<accession>A0A5C6V1V6</accession>
<dbReference type="AlphaFoldDB" id="A0A5C6V1V6"/>
<sequence>MIGTENASFDVLFAKPLKMKSGENSQLGLFTRNRVEFPSFNNEQNSPFFLSLNILSYNLKWSGNLNPVLQAQVDNFGFTLKTGLQWLHIAEKHFFLIIATYDIYTQPLIDNFLVYRWFPQVSNRLVGFLQFEMVNLVPINTGVNILKQRLKLGRKKGDWQYGFGLDHNWIGVTKLQSSFNPGLFVRYEFL</sequence>
<evidence type="ECO:0000313" key="1">
    <source>
        <dbReference type="EMBL" id="TXC76985.1"/>
    </source>
</evidence>
<gene>
    <name evidence="1" type="ORF">FRX97_10260</name>
</gene>
<dbReference type="Proteomes" id="UP000321168">
    <property type="component" value="Unassembled WGS sequence"/>
</dbReference>
<dbReference type="RefSeq" id="WP_147015123.1">
    <property type="nucleotide sequence ID" value="NZ_VORB01000009.1"/>
</dbReference>
<proteinExistence type="predicted"/>
<protein>
    <submittedName>
        <fullName evidence="1">Uncharacterized protein</fullName>
    </submittedName>
</protein>
<evidence type="ECO:0000313" key="2">
    <source>
        <dbReference type="Proteomes" id="UP000321168"/>
    </source>
</evidence>
<dbReference type="EMBL" id="VORB01000009">
    <property type="protein sequence ID" value="TXC76985.1"/>
    <property type="molecule type" value="Genomic_DNA"/>
</dbReference>